<name>A0A7W7Z8A7_9BRAD</name>
<dbReference type="GO" id="GO:0046872">
    <property type="term" value="F:metal ion binding"/>
    <property type="evidence" value="ECO:0007669"/>
    <property type="project" value="InterPro"/>
</dbReference>
<protein>
    <submittedName>
        <fullName evidence="2">Methanogenic corrinoid protein MtbC1</fullName>
    </submittedName>
</protein>
<evidence type="ECO:0000259" key="1">
    <source>
        <dbReference type="PROSITE" id="PS51332"/>
    </source>
</evidence>
<dbReference type="Gene3D" id="1.10.1240.10">
    <property type="entry name" value="Methionine synthase domain"/>
    <property type="match status" value="1"/>
</dbReference>
<dbReference type="InterPro" id="IPR036594">
    <property type="entry name" value="Meth_synthase_dom"/>
</dbReference>
<dbReference type="Pfam" id="PF02310">
    <property type="entry name" value="B12-binding"/>
    <property type="match status" value="1"/>
</dbReference>
<dbReference type="SUPFAM" id="SSF52242">
    <property type="entry name" value="Cobalamin (vitamin B12)-binding domain"/>
    <property type="match status" value="1"/>
</dbReference>
<comment type="caution">
    <text evidence="2">The sequence shown here is derived from an EMBL/GenBank/DDBJ whole genome shotgun (WGS) entry which is preliminary data.</text>
</comment>
<dbReference type="Gene3D" id="3.40.50.280">
    <property type="entry name" value="Cobalamin-binding domain"/>
    <property type="match status" value="1"/>
</dbReference>
<evidence type="ECO:0000313" key="3">
    <source>
        <dbReference type="Proteomes" id="UP000542353"/>
    </source>
</evidence>
<sequence>MNANVFVRGIQMGDGNEQQILTGSRKESISPQYQPERPAPAPIWRFRPAAPPLSVVRAIKTQIIPRIAWAFRGTPNSKVAKPDLSPGELETFVALLQGQDEDAPAAFVELLLASGTQVDAIFLQWFTPAARRLGDMWEKDTTDFAMVTLAVGRMQRMMHQLGERFAKDGGRANGDSALLTTIPGEQHSFGLSMVAEFFRRAGWNLATGPFQSQRELTELVQERWFDIVGYSVSSDRKLDDLERSIRDVRRDSRNRRVAIILGGPILQARPELAAAVRADMVVGDVTAAPDQARTLVAAMKGQA</sequence>
<dbReference type="PROSITE" id="PS51332">
    <property type="entry name" value="B12_BINDING"/>
    <property type="match status" value="1"/>
</dbReference>
<reference evidence="2 3" key="1">
    <citation type="submission" date="2020-08" db="EMBL/GenBank/DDBJ databases">
        <title>Genomic Encyclopedia of Type Strains, Phase IV (KMG-IV): sequencing the most valuable type-strain genomes for metagenomic binning, comparative biology and taxonomic classification.</title>
        <authorList>
            <person name="Goeker M."/>
        </authorList>
    </citation>
    <scope>NUCLEOTIDE SEQUENCE [LARGE SCALE GENOMIC DNA]</scope>
    <source>
        <strain evidence="2 3">DSM 12706</strain>
    </source>
</reference>
<dbReference type="AlphaFoldDB" id="A0A7W7Z8A7"/>
<evidence type="ECO:0000313" key="2">
    <source>
        <dbReference type="EMBL" id="MBB5049723.1"/>
    </source>
</evidence>
<gene>
    <name evidence="2" type="ORF">HNR60_004507</name>
</gene>
<dbReference type="InterPro" id="IPR006158">
    <property type="entry name" value="Cobalamin-bd"/>
</dbReference>
<dbReference type="EMBL" id="JACHIH010000045">
    <property type="protein sequence ID" value="MBB5049723.1"/>
    <property type="molecule type" value="Genomic_DNA"/>
</dbReference>
<dbReference type="GO" id="GO:0031419">
    <property type="term" value="F:cobalamin binding"/>
    <property type="evidence" value="ECO:0007669"/>
    <property type="project" value="InterPro"/>
</dbReference>
<accession>A0A7W7Z8A7</accession>
<dbReference type="CDD" id="cd02065">
    <property type="entry name" value="B12-binding_like"/>
    <property type="match status" value="1"/>
</dbReference>
<proteinExistence type="predicted"/>
<keyword evidence="3" id="KW-1185">Reference proteome</keyword>
<dbReference type="InterPro" id="IPR036724">
    <property type="entry name" value="Cobalamin-bd_sf"/>
</dbReference>
<feature type="domain" description="B12-binding" evidence="1">
    <location>
        <begin position="174"/>
        <end position="303"/>
    </location>
</feature>
<dbReference type="RefSeq" id="WP_246433064.1">
    <property type="nucleotide sequence ID" value="NZ_JACHIH010000045.1"/>
</dbReference>
<organism evidence="2 3">
    <name type="scientific">Rhodopseudomonas rhenobacensis</name>
    <dbReference type="NCBI Taxonomy" id="87461"/>
    <lineage>
        <taxon>Bacteria</taxon>
        <taxon>Pseudomonadati</taxon>
        <taxon>Pseudomonadota</taxon>
        <taxon>Alphaproteobacteria</taxon>
        <taxon>Hyphomicrobiales</taxon>
        <taxon>Nitrobacteraceae</taxon>
        <taxon>Rhodopseudomonas</taxon>
    </lineage>
</organism>
<dbReference type="Proteomes" id="UP000542353">
    <property type="component" value="Unassembled WGS sequence"/>
</dbReference>